<evidence type="ECO:0000256" key="1">
    <source>
        <dbReference type="SAM" id="MobiDB-lite"/>
    </source>
</evidence>
<organism evidence="2 3">
    <name type="scientific">Arthrobacter methylotrophus</name>
    <dbReference type="NCBI Taxonomy" id="121291"/>
    <lineage>
        <taxon>Bacteria</taxon>
        <taxon>Bacillati</taxon>
        <taxon>Actinomycetota</taxon>
        <taxon>Actinomycetes</taxon>
        <taxon>Micrococcales</taxon>
        <taxon>Micrococcaceae</taxon>
        <taxon>Arthrobacter</taxon>
    </lineage>
</organism>
<keyword evidence="3" id="KW-1185">Reference proteome</keyword>
<comment type="caution">
    <text evidence="2">The sequence shown here is derived from an EMBL/GenBank/DDBJ whole genome shotgun (WGS) entry which is preliminary data.</text>
</comment>
<protein>
    <submittedName>
        <fullName evidence="2">Uncharacterized protein</fullName>
    </submittedName>
</protein>
<feature type="compositionally biased region" description="Pro residues" evidence="1">
    <location>
        <begin position="61"/>
        <end position="71"/>
    </location>
</feature>
<reference evidence="2 3" key="1">
    <citation type="submission" date="2024-09" db="EMBL/GenBank/DDBJ databases">
        <authorList>
            <person name="Sun Q."/>
            <person name="Mori K."/>
        </authorList>
    </citation>
    <scope>NUCLEOTIDE SEQUENCE [LARGE SCALE GENOMIC DNA]</scope>
    <source>
        <strain evidence="2 3">JCM 13519</strain>
    </source>
</reference>
<feature type="region of interest" description="Disordered" evidence="1">
    <location>
        <begin position="1"/>
        <end position="104"/>
    </location>
</feature>
<feature type="compositionally biased region" description="Basic and acidic residues" evidence="1">
    <location>
        <begin position="25"/>
        <end position="36"/>
    </location>
</feature>
<gene>
    <name evidence="2" type="ORF">ACFFPI_00005</name>
</gene>
<accession>A0ABV5UM20</accession>
<sequence>RTGWTPTTASKNSPPGWTSPSQRHYPSEHQDWEPPHWPHHIPITETQPGPDPSPDEELPAYPGPEMPPDPFPDWHSFTAAHPWPDADMDDMNDPFPESSAFEGA</sequence>
<evidence type="ECO:0000313" key="2">
    <source>
        <dbReference type="EMBL" id="MFB9712540.1"/>
    </source>
</evidence>
<name>A0ABV5UM20_9MICC</name>
<dbReference type="EMBL" id="JBHMBH010000001">
    <property type="protein sequence ID" value="MFB9712540.1"/>
    <property type="molecule type" value="Genomic_DNA"/>
</dbReference>
<feature type="non-terminal residue" evidence="2">
    <location>
        <position position="1"/>
    </location>
</feature>
<dbReference type="Proteomes" id="UP001589536">
    <property type="component" value="Unassembled WGS sequence"/>
</dbReference>
<proteinExistence type="predicted"/>
<evidence type="ECO:0000313" key="3">
    <source>
        <dbReference type="Proteomes" id="UP001589536"/>
    </source>
</evidence>
<feature type="compositionally biased region" description="Polar residues" evidence="1">
    <location>
        <begin position="1"/>
        <end position="24"/>
    </location>
</feature>